<dbReference type="SMART" id="SM00260">
    <property type="entry name" value="CheW"/>
    <property type="match status" value="1"/>
</dbReference>
<dbReference type="Gene3D" id="2.30.30.40">
    <property type="entry name" value="SH3 Domains"/>
    <property type="match status" value="1"/>
</dbReference>
<dbReference type="InterPro" id="IPR036061">
    <property type="entry name" value="CheW-like_dom_sf"/>
</dbReference>
<dbReference type="EMBL" id="CYZE01000005">
    <property type="protein sequence ID" value="CUO31668.1"/>
    <property type="molecule type" value="Genomic_DNA"/>
</dbReference>
<dbReference type="InterPro" id="IPR002545">
    <property type="entry name" value="CheW-lke_dom"/>
</dbReference>
<dbReference type="InterPro" id="IPR039315">
    <property type="entry name" value="CheW"/>
</dbReference>
<evidence type="ECO:0000313" key="3">
    <source>
        <dbReference type="Proteomes" id="UP000095651"/>
    </source>
</evidence>
<dbReference type="Proteomes" id="UP000095651">
    <property type="component" value="Unassembled WGS sequence"/>
</dbReference>
<dbReference type="PANTHER" id="PTHR22617:SF23">
    <property type="entry name" value="CHEMOTAXIS PROTEIN CHEW"/>
    <property type="match status" value="1"/>
</dbReference>
<dbReference type="PANTHER" id="PTHR22617">
    <property type="entry name" value="CHEMOTAXIS SENSOR HISTIDINE KINASE-RELATED"/>
    <property type="match status" value="1"/>
</dbReference>
<sequence length="159" mass="17955">MNDFDLDQAREKEGGEELEFLCVRMTDAVYGFELPHIREIIWDSRITPVPCVPDYYEGLCNWKGTIITAASLSRMTGTKESGYGDQPVVIITETGTLQCGFLVREEPEILRVPADARLTGDTPDRIGEILKIKAAYAWENEVIYVIDAEETLKCMVIFD</sequence>
<dbReference type="Pfam" id="PF01584">
    <property type="entry name" value="CheW"/>
    <property type="match status" value="1"/>
</dbReference>
<accession>A0A174E565</accession>
<dbReference type="PROSITE" id="PS50851">
    <property type="entry name" value="CHEW"/>
    <property type="match status" value="1"/>
</dbReference>
<proteinExistence type="predicted"/>
<dbReference type="GO" id="GO:0005829">
    <property type="term" value="C:cytosol"/>
    <property type="evidence" value="ECO:0007669"/>
    <property type="project" value="TreeGrafter"/>
</dbReference>
<gene>
    <name evidence="2" type="primary">cheW6</name>
    <name evidence="2" type="ORF">ERS852407_02454</name>
</gene>
<feature type="domain" description="CheW-like" evidence="1">
    <location>
        <begin position="17"/>
        <end position="157"/>
    </location>
</feature>
<organism evidence="2 3">
    <name type="scientific">Hungatella hathewayi</name>
    <dbReference type="NCBI Taxonomy" id="154046"/>
    <lineage>
        <taxon>Bacteria</taxon>
        <taxon>Bacillati</taxon>
        <taxon>Bacillota</taxon>
        <taxon>Clostridia</taxon>
        <taxon>Lachnospirales</taxon>
        <taxon>Lachnospiraceae</taxon>
        <taxon>Hungatella</taxon>
    </lineage>
</organism>
<reference evidence="2 3" key="1">
    <citation type="submission" date="2015-09" db="EMBL/GenBank/DDBJ databases">
        <authorList>
            <consortium name="Pathogen Informatics"/>
        </authorList>
    </citation>
    <scope>NUCLEOTIDE SEQUENCE [LARGE SCALE GENOMIC DNA]</scope>
    <source>
        <strain evidence="2 3">2789STDY5608850</strain>
    </source>
</reference>
<protein>
    <submittedName>
        <fullName evidence="2">Chemotaxis protein CheW</fullName>
    </submittedName>
</protein>
<dbReference type="AlphaFoldDB" id="A0A174E565"/>
<dbReference type="GO" id="GO:0007165">
    <property type="term" value="P:signal transduction"/>
    <property type="evidence" value="ECO:0007669"/>
    <property type="project" value="InterPro"/>
</dbReference>
<name>A0A174E565_9FIRM</name>
<dbReference type="GO" id="GO:0006935">
    <property type="term" value="P:chemotaxis"/>
    <property type="evidence" value="ECO:0007669"/>
    <property type="project" value="InterPro"/>
</dbReference>
<dbReference type="RefSeq" id="WP_055655411.1">
    <property type="nucleotide sequence ID" value="NZ_CABIXC010000005.1"/>
</dbReference>
<evidence type="ECO:0000259" key="1">
    <source>
        <dbReference type="PROSITE" id="PS50851"/>
    </source>
</evidence>
<evidence type="ECO:0000313" key="2">
    <source>
        <dbReference type="EMBL" id="CUO31668.1"/>
    </source>
</evidence>
<dbReference type="Gene3D" id="2.40.50.180">
    <property type="entry name" value="CheA-289, Domain 4"/>
    <property type="match status" value="1"/>
</dbReference>
<dbReference type="SUPFAM" id="SSF50341">
    <property type="entry name" value="CheW-like"/>
    <property type="match status" value="1"/>
</dbReference>